<keyword evidence="9" id="KW-1185">Reference proteome</keyword>
<evidence type="ECO:0000313" key="9">
    <source>
        <dbReference type="Proteomes" id="UP001139031"/>
    </source>
</evidence>
<comment type="caution">
    <text evidence="8">The sequence shown here is derived from an EMBL/GenBank/DDBJ whole genome shotgun (WGS) entry which is preliminary data.</text>
</comment>
<dbReference type="InterPro" id="IPR013324">
    <property type="entry name" value="RNA_pol_sigma_r3/r4-like"/>
</dbReference>
<dbReference type="Proteomes" id="UP001139031">
    <property type="component" value="Unassembled WGS sequence"/>
</dbReference>
<evidence type="ECO:0000256" key="3">
    <source>
        <dbReference type="ARBA" id="ARBA00023082"/>
    </source>
</evidence>
<dbReference type="NCBIfam" id="TIGR02937">
    <property type="entry name" value="sigma70-ECF"/>
    <property type="match status" value="1"/>
</dbReference>
<dbReference type="Pfam" id="PF04542">
    <property type="entry name" value="Sigma70_r2"/>
    <property type="match status" value="1"/>
</dbReference>
<proteinExistence type="inferred from homology"/>
<dbReference type="PANTHER" id="PTHR43133:SF8">
    <property type="entry name" value="RNA POLYMERASE SIGMA FACTOR HI_1459-RELATED"/>
    <property type="match status" value="1"/>
</dbReference>
<dbReference type="RefSeq" id="WP_224193534.1">
    <property type="nucleotide sequence ID" value="NZ_JAIRAU010000027.1"/>
</dbReference>
<dbReference type="Gene3D" id="1.10.1740.10">
    <property type="match status" value="1"/>
</dbReference>
<dbReference type="SUPFAM" id="SSF88659">
    <property type="entry name" value="Sigma3 and sigma4 domains of RNA polymerase sigma factors"/>
    <property type="match status" value="1"/>
</dbReference>
<dbReference type="InterPro" id="IPR036388">
    <property type="entry name" value="WH-like_DNA-bd_sf"/>
</dbReference>
<dbReference type="InterPro" id="IPR014284">
    <property type="entry name" value="RNA_pol_sigma-70_dom"/>
</dbReference>
<organism evidence="8 9">
    <name type="scientific">Nannocystis pusilla</name>
    <dbReference type="NCBI Taxonomy" id="889268"/>
    <lineage>
        <taxon>Bacteria</taxon>
        <taxon>Pseudomonadati</taxon>
        <taxon>Myxococcota</taxon>
        <taxon>Polyangia</taxon>
        <taxon>Nannocystales</taxon>
        <taxon>Nannocystaceae</taxon>
        <taxon>Nannocystis</taxon>
    </lineage>
</organism>
<evidence type="ECO:0000256" key="2">
    <source>
        <dbReference type="ARBA" id="ARBA00023015"/>
    </source>
</evidence>
<evidence type="ECO:0000313" key="8">
    <source>
        <dbReference type="EMBL" id="MBZ5711773.1"/>
    </source>
</evidence>
<dbReference type="SUPFAM" id="SSF88946">
    <property type="entry name" value="Sigma2 domain of RNA polymerase sigma factors"/>
    <property type="match status" value="1"/>
</dbReference>
<feature type="domain" description="RNA polymerase sigma factor 70 region 4 type 2" evidence="7">
    <location>
        <begin position="112"/>
        <end position="164"/>
    </location>
</feature>
<accession>A0ABS7TU61</accession>
<dbReference type="PANTHER" id="PTHR43133">
    <property type="entry name" value="RNA POLYMERASE ECF-TYPE SIGMA FACTO"/>
    <property type="match status" value="1"/>
</dbReference>
<comment type="similarity">
    <text evidence="1">Belongs to the sigma-70 factor family. ECF subfamily.</text>
</comment>
<name>A0ABS7TU61_9BACT</name>
<gene>
    <name evidence="8" type="ORF">K7C98_21230</name>
</gene>
<reference evidence="8" key="1">
    <citation type="submission" date="2021-08" db="EMBL/GenBank/DDBJ databases">
        <authorList>
            <person name="Stevens D.C."/>
        </authorList>
    </citation>
    <scope>NUCLEOTIDE SEQUENCE</scope>
    <source>
        <strain evidence="8">DSM 53165</strain>
    </source>
</reference>
<keyword evidence="4" id="KW-0238">DNA-binding</keyword>
<dbReference type="InterPro" id="IPR013249">
    <property type="entry name" value="RNA_pol_sigma70_r4_t2"/>
</dbReference>
<protein>
    <submittedName>
        <fullName evidence="8">Sigma-70 family RNA polymerase sigma factor</fullName>
    </submittedName>
</protein>
<dbReference type="Gene3D" id="1.10.10.10">
    <property type="entry name" value="Winged helix-like DNA-binding domain superfamily/Winged helix DNA-binding domain"/>
    <property type="match status" value="1"/>
</dbReference>
<dbReference type="Pfam" id="PF08281">
    <property type="entry name" value="Sigma70_r4_2"/>
    <property type="match status" value="1"/>
</dbReference>
<keyword evidence="3" id="KW-0731">Sigma factor</keyword>
<evidence type="ECO:0000256" key="4">
    <source>
        <dbReference type="ARBA" id="ARBA00023125"/>
    </source>
</evidence>
<keyword evidence="5" id="KW-0804">Transcription</keyword>
<dbReference type="EMBL" id="JAIRAU010000027">
    <property type="protein sequence ID" value="MBZ5711773.1"/>
    <property type="molecule type" value="Genomic_DNA"/>
</dbReference>
<dbReference type="InterPro" id="IPR039425">
    <property type="entry name" value="RNA_pol_sigma-70-like"/>
</dbReference>
<keyword evidence="2" id="KW-0805">Transcription regulation</keyword>
<evidence type="ECO:0000256" key="1">
    <source>
        <dbReference type="ARBA" id="ARBA00010641"/>
    </source>
</evidence>
<sequence length="194" mass="20997">MSARETYAEPTPEAVNRLVANHREFLAFLQARVGSRAAAEDILQDAFVRGLDKIGDLRDDEAAIAWFYRLLRNAVIDRHRRDAASGRRLDALAAELEEAVEPAPELRGAVCQCVARLADTLKPEYAEALRRIELDGLAVKDYAAEAGITPGNAAVRVFRAREALKKQVVRSCGTCAEHGCLDCTCGGGRGGCGS</sequence>
<evidence type="ECO:0000256" key="5">
    <source>
        <dbReference type="ARBA" id="ARBA00023163"/>
    </source>
</evidence>
<dbReference type="InterPro" id="IPR013325">
    <property type="entry name" value="RNA_pol_sigma_r2"/>
</dbReference>
<feature type="domain" description="RNA polymerase sigma-70 region 2" evidence="6">
    <location>
        <begin position="20"/>
        <end position="83"/>
    </location>
</feature>
<evidence type="ECO:0000259" key="6">
    <source>
        <dbReference type="Pfam" id="PF04542"/>
    </source>
</evidence>
<evidence type="ECO:0000259" key="7">
    <source>
        <dbReference type="Pfam" id="PF08281"/>
    </source>
</evidence>
<dbReference type="InterPro" id="IPR007627">
    <property type="entry name" value="RNA_pol_sigma70_r2"/>
</dbReference>